<organism evidence="1">
    <name type="scientific">marine sediment metagenome</name>
    <dbReference type="NCBI Taxonomy" id="412755"/>
    <lineage>
        <taxon>unclassified sequences</taxon>
        <taxon>metagenomes</taxon>
        <taxon>ecological metagenomes</taxon>
    </lineage>
</organism>
<evidence type="ECO:0008006" key="2">
    <source>
        <dbReference type="Google" id="ProtNLM"/>
    </source>
</evidence>
<reference evidence="1" key="1">
    <citation type="journal article" date="2014" name="Front. Microbiol.">
        <title>High frequency of phylogenetically diverse reductive dehalogenase-homologous genes in deep subseafloor sedimentary metagenomes.</title>
        <authorList>
            <person name="Kawai M."/>
            <person name="Futagami T."/>
            <person name="Toyoda A."/>
            <person name="Takaki Y."/>
            <person name="Nishi S."/>
            <person name="Hori S."/>
            <person name="Arai W."/>
            <person name="Tsubouchi T."/>
            <person name="Morono Y."/>
            <person name="Uchiyama I."/>
            <person name="Ito T."/>
            <person name="Fujiyama A."/>
            <person name="Inagaki F."/>
            <person name="Takami H."/>
        </authorList>
    </citation>
    <scope>NUCLEOTIDE SEQUENCE</scope>
    <source>
        <strain evidence="1">Expedition CK06-06</strain>
    </source>
</reference>
<comment type="caution">
    <text evidence="1">The sequence shown here is derived from an EMBL/GenBank/DDBJ whole genome shotgun (WGS) entry which is preliminary data.</text>
</comment>
<sequence>MMNKIPPKDNHQTQVIRKELKDYAKLNNISVQILYFKFFFEKFLYRLSISKYRDNFALKGGLLLYYHGLDMRGTKDIDLSIREIFFNEEYLVKIIKEIASIKCEDGVIFDLDSIRSRKTNIGFKFFMDGFLGRMRIVVQIDVSEGYEKQKLPNIEKLIEYPVIIGENKPLIWGEILEVLIADKFEGMVIRTVHNTRIKDNYDIFNIVKNKQIDGEKLREFIIYIFKKKELTARFIENHVYFSEEIVFDERLVNNWNHFKERNPQITEEFELVMKRNQEFFRPVFNSIIKGEKFPFKWNPQELKWIRN</sequence>
<dbReference type="EMBL" id="BART01000670">
    <property type="protein sequence ID" value="GAG74176.1"/>
    <property type="molecule type" value="Genomic_DNA"/>
</dbReference>
<protein>
    <recommendedName>
        <fullName evidence="2">Nucleotidyl transferase AbiEii/AbiGii toxin family protein</fullName>
    </recommendedName>
</protein>
<dbReference type="AlphaFoldDB" id="X1BPV5"/>
<dbReference type="Pfam" id="PF08843">
    <property type="entry name" value="AbiEii"/>
    <property type="match status" value="1"/>
</dbReference>
<gene>
    <name evidence="1" type="ORF">S01H4_02898</name>
</gene>
<proteinExistence type="predicted"/>
<evidence type="ECO:0000313" key="1">
    <source>
        <dbReference type="EMBL" id="GAG74176.1"/>
    </source>
</evidence>
<name>X1BPV5_9ZZZZ</name>
<dbReference type="InterPro" id="IPR014942">
    <property type="entry name" value="AbiEii"/>
</dbReference>
<accession>X1BPV5</accession>